<accession>A0ABT2MWT8</accession>
<evidence type="ECO:0000313" key="4">
    <source>
        <dbReference type="Proteomes" id="UP001525890"/>
    </source>
</evidence>
<comment type="caution">
    <text evidence="3">The sequence shown here is derived from an EMBL/GenBank/DDBJ whole genome shotgun (WGS) entry which is preliminary data.</text>
</comment>
<protein>
    <recommendedName>
        <fullName evidence="2">SWIM-type domain-containing protein</fullName>
    </recommendedName>
</protein>
<organism evidence="3 4">
    <name type="scientific">Laspinema palackyanum D2a</name>
    <dbReference type="NCBI Taxonomy" id="2953684"/>
    <lineage>
        <taxon>Bacteria</taxon>
        <taxon>Bacillati</taxon>
        <taxon>Cyanobacteriota</taxon>
        <taxon>Cyanophyceae</taxon>
        <taxon>Oscillatoriophycideae</taxon>
        <taxon>Oscillatoriales</taxon>
        <taxon>Laspinemataceae</taxon>
        <taxon>Laspinema</taxon>
        <taxon>Laspinema palackyanum</taxon>
    </lineage>
</organism>
<feature type="domain" description="SWIM-type" evidence="2">
    <location>
        <begin position="99"/>
        <end position="147"/>
    </location>
</feature>
<evidence type="ECO:0000259" key="2">
    <source>
        <dbReference type="PROSITE" id="PS50966"/>
    </source>
</evidence>
<sequence length="326" mass="37391">MSTTIIGFFKNQDSYYEAIWNKIKHWKDAKRPLAVRFAKYEVPVWHRGHIVYHETRFRAVVTFETKDGRILSRQCSAQDWPMYLVEKAEKAPEGFFNVFPVSGSKKSGEPRSYQVCSIGCDCPAFVRGKGLIGNKCKHQLMLSSELGITLKSGNHEKDRRRGLRQISDERFERKLTQINPVSFQKNNPIKDEYEEEIDLGQLSNASINFGLVKPLPKQQDEEEVDVNLLAGASLNFALVKPSPKEPPKTYRLRVIKSDKSEKYFIFNLDTKKYLDSSGLTKKEAGKKAYELAQEGHKIDAIFGDQHWILFENKWVNPKEAKASLGV</sequence>
<dbReference type="InterPro" id="IPR007527">
    <property type="entry name" value="Znf_SWIM"/>
</dbReference>
<dbReference type="PROSITE" id="PS50966">
    <property type="entry name" value="ZF_SWIM"/>
    <property type="match status" value="1"/>
</dbReference>
<dbReference type="Proteomes" id="UP001525890">
    <property type="component" value="Unassembled WGS sequence"/>
</dbReference>
<keyword evidence="1" id="KW-0479">Metal-binding</keyword>
<dbReference type="EMBL" id="JAMXFF010000040">
    <property type="protein sequence ID" value="MCT7968972.1"/>
    <property type="molecule type" value="Genomic_DNA"/>
</dbReference>
<keyword evidence="1" id="KW-0862">Zinc</keyword>
<proteinExistence type="predicted"/>
<dbReference type="RefSeq" id="WP_368008453.1">
    <property type="nucleotide sequence ID" value="NZ_JAMXFF010000040.1"/>
</dbReference>
<keyword evidence="1" id="KW-0863">Zinc-finger</keyword>
<keyword evidence="4" id="KW-1185">Reference proteome</keyword>
<evidence type="ECO:0000256" key="1">
    <source>
        <dbReference type="PROSITE-ProRule" id="PRU00325"/>
    </source>
</evidence>
<name>A0ABT2MWT8_9CYAN</name>
<evidence type="ECO:0000313" key="3">
    <source>
        <dbReference type="EMBL" id="MCT7968972.1"/>
    </source>
</evidence>
<gene>
    <name evidence="3" type="ORF">NG799_21915</name>
</gene>
<reference evidence="3 4" key="1">
    <citation type="journal article" date="2022" name="Front. Microbiol.">
        <title>High genomic differentiation and limited gene flow indicate recent cryptic speciation within the genus Laspinema (cyanobacteria).</title>
        <authorList>
            <person name="Stanojkovic A."/>
            <person name="Skoupy S."/>
            <person name="Skaloud P."/>
            <person name="Dvorak P."/>
        </authorList>
    </citation>
    <scope>NUCLEOTIDE SEQUENCE [LARGE SCALE GENOMIC DNA]</scope>
    <source>
        <strain evidence="3 4">D2a</strain>
    </source>
</reference>